<comment type="subcellular location">
    <subcellularLocation>
        <location evidence="1">Membrane</location>
        <topology evidence="1">Multi-pass membrane protein</topology>
    </subcellularLocation>
</comment>
<keyword evidence="5 6" id="KW-0472">Membrane</keyword>
<feature type="transmembrane region" description="Helical" evidence="6">
    <location>
        <begin position="206"/>
        <end position="226"/>
    </location>
</feature>
<evidence type="ECO:0000259" key="7">
    <source>
        <dbReference type="PROSITE" id="PS50850"/>
    </source>
</evidence>
<dbReference type="EMBL" id="CAFBMX010000010">
    <property type="protein sequence ID" value="CAB4940984.1"/>
    <property type="molecule type" value="Genomic_DNA"/>
</dbReference>
<dbReference type="AlphaFoldDB" id="A0A6J7JEA3"/>
<dbReference type="CDD" id="cd17504">
    <property type="entry name" value="MFS_MMR_MDR_like"/>
    <property type="match status" value="1"/>
</dbReference>
<feature type="transmembrane region" description="Helical" evidence="6">
    <location>
        <begin position="278"/>
        <end position="299"/>
    </location>
</feature>
<feature type="transmembrane region" description="Helical" evidence="6">
    <location>
        <begin position="88"/>
        <end position="107"/>
    </location>
</feature>
<dbReference type="InterPro" id="IPR020846">
    <property type="entry name" value="MFS_dom"/>
</dbReference>
<feature type="transmembrane region" description="Helical" evidence="6">
    <location>
        <begin position="371"/>
        <end position="394"/>
    </location>
</feature>
<evidence type="ECO:0000256" key="4">
    <source>
        <dbReference type="ARBA" id="ARBA00022989"/>
    </source>
</evidence>
<feature type="domain" description="Major facilitator superfamily (MFS) profile" evidence="7">
    <location>
        <begin position="22"/>
        <end position="467"/>
    </location>
</feature>
<sequence length="483" mass="50146">MTGADVADDAGGTRARVNPRMTLAVVAFAALGYSLLQSLVIPALPDIQHRFGASQGTIAWVMTGYLLSAAVATPIVGRLGDMFGKDRMLRVVLVVLIAGTLLSALASSIGVLILGRVIQGVGGGVFPLAYGIVRDELPPKKIPGSLGFLSSLLGIGSAVGLVLAGVIVEQLNYHWLFWVPFGMTVLALIAAWLWVPPSPVKVPGRINWAAAALMSFGLSAALIAVTQSDSWGVGSPKTLGLFAFGLLLMASWVQVELRSDTPVIDMHMMRLRGVWTTNLVAVLYGVGMYASFLVTPMLVQEPTSTGYGFGSSIVEAGMYQAPAALGMFFAGQFAGAIERRVGSKPPLLLACVLATIAFVMFATMRSEPWEIYVANTIVGLALGLAFAAMVNLIVQNVRQDQTGAASGVNTVVRMLGGAIGAQVAATILTTSVAGGSPTEGAFTLVYVVCAIAALGAALAALLIPSSARRAITSRVVSSAPERA</sequence>
<dbReference type="PROSITE" id="PS50850">
    <property type="entry name" value="MFS"/>
    <property type="match status" value="1"/>
</dbReference>
<feature type="transmembrane region" description="Helical" evidence="6">
    <location>
        <begin position="415"/>
        <end position="435"/>
    </location>
</feature>
<organism evidence="8">
    <name type="scientific">freshwater metagenome</name>
    <dbReference type="NCBI Taxonomy" id="449393"/>
    <lineage>
        <taxon>unclassified sequences</taxon>
        <taxon>metagenomes</taxon>
        <taxon>ecological metagenomes</taxon>
    </lineage>
</organism>
<feature type="transmembrane region" description="Helical" evidence="6">
    <location>
        <begin position="319"/>
        <end position="335"/>
    </location>
</feature>
<feature type="transmembrane region" description="Helical" evidence="6">
    <location>
        <begin position="57"/>
        <end position="76"/>
    </location>
</feature>
<dbReference type="InterPro" id="IPR011701">
    <property type="entry name" value="MFS"/>
</dbReference>
<feature type="transmembrane region" description="Helical" evidence="6">
    <location>
        <begin position="113"/>
        <end position="133"/>
    </location>
</feature>
<evidence type="ECO:0000256" key="6">
    <source>
        <dbReference type="SAM" id="Phobius"/>
    </source>
</evidence>
<feature type="transmembrane region" description="Helical" evidence="6">
    <location>
        <begin position="173"/>
        <end position="194"/>
    </location>
</feature>
<feature type="transmembrane region" description="Helical" evidence="6">
    <location>
        <begin position="347"/>
        <end position="365"/>
    </location>
</feature>
<dbReference type="PANTHER" id="PTHR42718:SF9">
    <property type="entry name" value="MAJOR FACILITATOR SUPERFAMILY MULTIDRUG TRANSPORTER MFSC"/>
    <property type="match status" value="1"/>
</dbReference>
<feature type="transmembrane region" description="Helical" evidence="6">
    <location>
        <begin position="145"/>
        <end position="167"/>
    </location>
</feature>
<dbReference type="Pfam" id="PF07690">
    <property type="entry name" value="MFS_1"/>
    <property type="match status" value="1"/>
</dbReference>
<keyword evidence="3 6" id="KW-0812">Transmembrane</keyword>
<keyword evidence="4 6" id="KW-1133">Transmembrane helix</keyword>
<accession>A0A6J7JEA3</accession>
<dbReference type="GO" id="GO:0022857">
    <property type="term" value="F:transmembrane transporter activity"/>
    <property type="evidence" value="ECO:0007669"/>
    <property type="project" value="InterPro"/>
</dbReference>
<reference evidence="8" key="1">
    <citation type="submission" date="2020-05" db="EMBL/GenBank/DDBJ databases">
        <authorList>
            <person name="Chiriac C."/>
            <person name="Salcher M."/>
            <person name="Ghai R."/>
            <person name="Kavagutti S V."/>
        </authorList>
    </citation>
    <scope>NUCLEOTIDE SEQUENCE</scope>
</reference>
<dbReference type="PANTHER" id="PTHR42718">
    <property type="entry name" value="MAJOR FACILITATOR SUPERFAMILY MULTIDRUG TRANSPORTER MFSC"/>
    <property type="match status" value="1"/>
</dbReference>
<dbReference type="Gene3D" id="1.20.1720.10">
    <property type="entry name" value="Multidrug resistance protein D"/>
    <property type="match status" value="1"/>
</dbReference>
<evidence type="ECO:0000256" key="2">
    <source>
        <dbReference type="ARBA" id="ARBA00022448"/>
    </source>
</evidence>
<evidence type="ECO:0000313" key="8">
    <source>
        <dbReference type="EMBL" id="CAB4940984.1"/>
    </source>
</evidence>
<keyword evidence="2" id="KW-0813">Transport</keyword>
<feature type="transmembrane region" description="Helical" evidence="6">
    <location>
        <begin position="23"/>
        <end position="45"/>
    </location>
</feature>
<evidence type="ECO:0000256" key="5">
    <source>
        <dbReference type="ARBA" id="ARBA00023136"/>
    </source>
</evidence>
<dbReference type="GO" id="GO:0016020">
    <property type="term" value="C:membrane"/>
    <property type="evidence" value="ECO:0007669"/>
    <property type="project" value="UniProtKB-SubCell"/>
</dbReference>
<name>A0A6J7JEA3_9ZZZZ</name>
<dbReference type="Gene3D" id="1.20.1250.20">
    <property type="entry name" value="MFS general substrate transporter like domains"/>
    <property type="match status" value="1"/>
</dbReference>
<protein>
    <submittedName>
        <fullName evidence="8">Unannotated protein</fullName>
    </submittedName>
</protein>
<dbReference type="InterPro" id="IPR036259">
    <property type="entry name" value="MFS_trans_sf"/>
</dbReference>
<feature type="transmembrane region" description="Helical" evidence="6">
    <location>
        <begin position="238"/>
        <end position="257"/>
    </location>
</feature>
<feature type="transmembrane region" description="Helical" evidence="6">
    <location>
        <begin position="441"/>
        <end position="463"/>
    </location>
</feature>
<evidence type="ECO:0000256" key="3">
    <source>
        <dbReference type="ARBA" id="ARBA00022692"/>
    </source>
</evidence>
<dbReference type="SUPFAM" id="SSF103473">
    <property type="entry name" value="MFS general substrate transporter"/>
    <property type="match status" value="1"/>
</dbReference>
<proteinExistence type="predicted"/>
<evidence type="ECO:0000256" key="1">
    <source>
        <dbReference type="ARBA" id="ARBA00004141"/>
    </source>
</evidence>
<gene>
    <name evidence="8" type="ORF">UFOPK3674_01825</name>
</gene>